<dbReference type="EMBL" id="KQ258451">
    <property type="protein sequence ID" value="KOM28824.1"/>
    <property type="molecule type" value="Genomic_DNA"/>
</dbReference>
<dbReference type="Proteomes" id="UP000053144">
    <property type="component" value="Unassembled WGS sequence"/>
</dbReference>
<feature type="region of interest" description="Disordered" evidence="1">
    <location>
        <begin position="14"/>
        <end position="34"/>
    </location>
</feature>
<feature type="compositionally biased region" description="Basic and acidic residues" evidence="1">
    <location>
        <begin position="14"/>
        <end position="29"/>
    </location>
</feature>
<evidence type="ECO:0000256" key="1">
    <source>
        <dbReference type="SAM" id="MobiDB-lite"/>
    </source>
</evidence>
<evidence type="ECO:0000313" key="2">
    <source>
        <dbReference type="EMBL" id="KOM28824.1"/>
    </source>
</evidence>
<dbReference type="AlphaFoldDB" id="A0A0L9TFC4"/>
<organism evidence="2 3">
    <name type="scientific">Phaseolus angularis</name>
    <name type="common">Azuki bean</name>
    <name type="synonym">Vigna angularis</name>
    <dbReference type="NCBI Taxonomy" id="3914"/>
    <lineage>
        <taxon>Eukaryota</taxon>
        <taxon>Viridiplantae</taxon>
        <taxon>Streptophyta</taxon>
        <taxon>Embryophyta</taxon>
        <taxon>Tracheophyta</taxon>
        <taxon>Spermatophyta</taxon>
        <taxon>Magnoliopsida</taxon>
        <taxon>eudicotyledons</taxon>
        <taxon>Gunneridae</taxon>
        <taxon>Pentapetalae</taxon>
        <taxon>rosids</taxon>
        <taxon>fabids</taxon>
        <taxon>Fabales</taxon>
        <taxon>Fabaceae</taxon>
        <taxon>Papilionoideae</taxon>
        <taxon>50 kb inversion clade</taxon>
        <taxon>NPAAA clade</taxon>
        <taxon>indigoferoid/millettioid clade</taxon>
        <taxon>Phaseoleae</taxon>
        <taxon>Vigna</taxon>
    </lineage>
</organism>
<proteinExistence type="predicted"/>
<reference evidence="3" key="1">
    <citation type="journal article" date="2015" name="Proc. Natl. Acad. Sci. U.S.A.">
        <title>Genome sequencing of adzuki bean (Vigna angularis) provides insight into high starch and low fat accumulation and domestication.</title>
        <authorList>
            <person name="Yang K."/>
            <person name="Tian Z."/>
            <person name="Chen C."/>
            <person name="Luo L."/>
            <person name="Zhao B."/>
            <person name="Wang Z."/>
            <person name="Yu L."/>
            <person name="Li Y."/>
            <person name="Sun Y."/>
            <person name="Li W."/>
            <person name="Chen Y."/>
            <person name="Li Y."/>
            <person name="Zhang Y."/>
            <person name="Ai D."/>
            <person name="Zhao J."/>
            <person name="Shang C."/>
            <person name="Ma Y."/>
            <person name="Wu B."/>
            <person name="Wang M."/>
            <person name="Gao L."/>
            <person name="Sun D."/>
            <person name="Zhang P."/>
            <person name="Guo F."/>
            <person name="Wang W."/>
            <person name="Li Y."/>
            <person name="Wang J."/>
            <person name="Varshney R.K."/>
            <person name="Wang J."/>
            <person name="Ling H.Q."/>
            <person name="Wan P."/>
        </authorList>
    </citation>
    <scope>NUCLEOTIDE SEQUENCE</scope>
    <source>
        <strain evidence="3">cv. Jingnong 6</strain>
    </source>
</reference>
<protein>
    <submittedName>
        <fullName evidence="2">Uncharacterized protein</fullName>
    </submittedName>
</protein>
<sequence>MNLALHCHGELELTMEENGRDGDPRKKNGDFPLPKTRSKMVFSCFSHQEDRTLVAW</sequence>
<dbReference type="Gramene" id="KOM28824">
    <property type="protein sequence ID" value="KOM28824"/>
    <property type="gene ID" value="LR48_Vigan588s003200"/>
</dbReference>
<name>A0A0L9TFC4_PHAAN</name>
<evidence type="ECO:0000313" key="3">
    <source>
        <dbReference type="Proteomes" id="UP000053144"/>
    </source>
</evidence>
<gene>
    <name evidence="2" type="ORF">LR48_Vigan588s003200</name>
</gene>
<accession>A0A0L9TFC4</accession>